<evidence type="ECO:0000313" key="13">
    <source>
        <dbReference type="Proteomes" id="UP000072904"/>
    </source>
</evidence>
<protein>
    <recommendedName>
        <fullName evidence="2 7">Aminomethyltransferase</fullName>
        <ecNumber evidence="2 7">2.1.2.10</ecNumber>
    </recommendedName>
    <alternativeName>
        <fullName evidence="5 7">Glycine cleavage system T protein</fullName>
    </alternativeName>
</protein>
<dbReference type="AlphaFoldDB" id="A0A078KCN7"/>
<dbReference type="Gene3D" id="2.40.30.110">
    <property type="entry name" value="Aminomethyltransferase beta-barrel domains"/>
    <property type="match status" value="1"/>
</dbReference>
<evidence type="ECO:0000256" key="4">
    <source>
        <dbReference type="ARBA" id="ARBA00022679"/>
    </source>
</evidence>
<dbReference type="InterPro" id="IPR029043">
    <property type="entry name" value="GcvT/YgfZ_C"/>
</dbReference>
<dbReference type="SUPFAM" id="SSF103025">
    <property type="entry name" value="Folate-binding domain"/>
    <property type="match status" value="1"/>
</dbReference>
<dbReference type="OrthoDB" id="10263536at2759"/>
<evidence type="ECO:0000259" key="9">
    <source>
        <dbReference type="Pfam" id="PF08669"/>
    </source>
</evidence>
<dbReference type="Gene3D" id="3.30.1360.120">
    <property type="entry name" value="Probable tRNA modification gtpase trme, domain 1"/>
    <property type="match status" value="1"/>
</dbReference>
<evidence type="ECO:0000313" key="11">
    <source>
        <dbReference type="EMBL" id="VTZ79699.1"/>
    </source>
</evidence>
<name>A0A078KCN7_PLAYE</name>
<feature type="domain" description="Aminomethyltransferase C-terminal" evidence="9">
    <location>
        <begin position="315"/>
        <end position="395"/>
    </location>
</feature>
<dbReference type="SUPFAM" id="SSF101790">
    <property type="entry name" value="Aminomethyltransferase beta-barrel domain"/>
    <property type="match status" value="1"/>
</dbReference>
<dbReference type="OMA" id="MPVQYPA"/>
<dbReference type="GO" id="GO:0006546">
    <property type="term" value="P:glycine catabolic process"/>
    <property type="evidence" value="ECO:0007669"/>
    <property type="project" value="InterPro"/>
</dbReference>
<dbReference type="Proteomes" id="UP000072874">
    <property type="component" value="Chromosome 11"/>
</dbReference>
<dbReference type="GO" id="GO:0004047">
    <property type="term" value="F:aminomethyltransferase activity"/>
    <property type="evidence" value="ECO:0007669"/>
    <property type="project" value="UniProtKB-EC"/>
</dbReference>
<evidence type="ECO:0000256" key="7">
    <source>
        <dbReference type="RuleBase" id="RU003981"/>
    </source>
</evidence>
<proteinExistence type="inferred from homology"/>
<dbReference type="VEuPathDB" id="PlasmoDB:PY17X_1142700"/>
<reference evidence="12 13" key="1">
    <citation type="journal article" date="2014" name="BMC Biol.">
        <title>A comprehensive evaluation of rodent malaria parasite genomes and gene expression.</title>
        <authorList>
            <person name="Otto T.D."/>
            <person name="Bohme U."/>
            <person name="Jackson A.P."/>
            <person name="Hunt M."/>
            <person name="Franke-Fayard B."/>
            <person name="Hoeijmakers W.A."/>
            <person name="Religa A.A."/>
            <person name="Robertson L."/>
            <person name="Sanders M."/>
            <person name="Ogun S.A."/>
            <person name="Cunningham D."/>
            <person name="Erhart A."/>
            <person name="Billker O."/>
            <person name="Khan S.M."/>
            <person name="Stunnenberg H.G."/>
            <person name="Langhorne J."/>
            <person name="Holder A.A."/>
            <person name="Waters A.P."/>
            <person name="Newbold C.I."/>
            <person name="Pain A."/>
            <person name="Berriman M."/>
            <person name="Janse C.J."/>
        </authorList>
    </citation>
    <scope>NUCLEOTIDE SEQUENCE [LARGE SCALE GENOMIC DNA]</scope>
    <source>
        <strain evidence="11 12">17X</strain>
        <strain evidence="10 13">YM</strain>
    </source>
</reference>
<dbReference type="InterPro" id="IPR028896">
    <property type="entry name" value="GcvT/YgfZ/DmdA"/>
</dbReference>
<dbReference type="GO" id="GO:0005739">
    <property type="term" value="C:mitochondrion"/>
    <property type="evidence" value="ECO:0007669"/>
    <property type="project" value="UniProtKB-SubCell"/>
</dbReference>
<feature type="domain" description="GCVT N-terminal" evidence="8">
    <location>
        <begin position="33"/>
        <end position="288"/>
    </location>
</feature>
<dbReference type="Gene3D" id="4.10.1250.10">
    <property type="entry name" value="Aminomethyltransferase fragment"/>
    <property type="match status" value="1"/>
</dbReference>
<dbReference type="InterPro" id="IPR006222">
    <property type="entry name" value="GCVT_N"/>
</dbReference>
<dbReference type="VEuPathDB" id="PlasmoDB:PYYM_1143700"/>
<accession>A0A078KCN7</accession>
<evidence type="ECO:0000256" key="5">
    <source>
        <dbReference type="ARBA" id="ARBA00031395"/>
    </source>
</evidence>
<dbReference type="EMBL" id="LM993665">
    <property type="protein sequence ID" value="VTZ79699.1"/>
    <property type="molecule type" value="Genomic_DNA"/>
</dbReference>
<comment type="function">
    <text evidence="7">The glycine cleavage system catalyzes the degradation of glycine.</text>
</comment>
<dbReference type="Gene3D" id="3.30.70.1400">
    <property type="entry name" value="Aminomethyltransferase beta-barrel domains"/>
    <property type="match status" value="1"/>
</dbReference>
<reference evidence="11" key="3">
    <citation type="submission" date="2014-05" db="EMBL/GenBank/DDBJ databases">
        <authorList>
            <person name="Aslett M.A."/>
            <person name="De Silva N."/>
        </authorList>
    </citation>
    <scope>NUCLEOTIDE SEQUENCE</scope>
    <source>
        <strain evidence="11">17X</strain>
    </source>
</reference>
<keyword evidence="10" id="KW-0489">Methyltransferase</keyword>
<keyword evidence="7" id="KW-0809">Transit peptide</keyword>
<keyword evidence="4 7" id="KW-0808">Transferase</keyword>
<evidence type="ECO:0000259" key="8">
    <source>
        <dbReference type="Pfam" id="PF01571"/>
    </source>
</evidence>
<dbReference type="InterPro" id="IPR013977">
    <property type="entry name" value="GcvT_C"/>
</dbReference>
<keyword evidence="3 7" id="KW-0032">Aminotransferase</keyword>
<evidence type="ECO:0000256" key="1">
    <source>
        <dbReference type="ARBA" id="ARBA00008609"/>
    </source>
</evidence>
<dbReference type="GO" id="GO:0005960">
    <property type="term" value="C:glycine cleavage complex"/>
    <property type="evidence" value="ECO:0007669"/>
    <property type="project" value="InterPro"/>
</dbReference>
<dbReference type="KEGG" id="pyo:PY17X_1142700"/>
<evidence type="ECO:0000313" key="12">
    <source>
        <dbReference type="Proteomes" id="UP000072874"/>
    </source>
</evidence>
<dbReference type="Proteomes" id="UP000072904">
    <property type="component" value="Chromosome 11"/>
</dbReference>
<dbReference type="VEuPathDB" id="PlasmoDB:PY02845"/>
<dbReference type="EMBL" id="LK934639">
    <property type="protein sequence ID" value="CDU19114.1"/>
    <property type="molecule type" value="Genomic_DNA"/>
</dbReference>
<sequence length="399" mass="45904">MRNIFTSTKKRFPNFRYFSSLPKAKEQVKKTILYDLHKKKNAIFKIFNGFYLPDEYKDDTLITSHLHTRSKCSIFDYTYRPILKISGNDKIIFLEKYIGSDIKGLWENECRISFLLTENGGILDDIVIILKPEHLLVYLNIQCKEKVYKYLNDKLLENTKLDVKIEEYNTHSSICIQGCKSTDVLNELINDNTNVDEFSLMSSNVCKLNNVDDCLLNRYTCTGEDGYDILIPNKHVQDIYKCILNNSLVKPGGLAVLNTLRLESGFSVYGKDINENYTPIESNYQWVLGNRRLKELDFNGAKIILDQIKNGTKIKRVGITVNSNIVPKENSKIYLNEKNQENYIGYITSSCFSPMLQKPIAMGYVNSNHSTVNNIVKVECLDKLEEAQITKMPFVPLSV</sequence>
<dbReference type="VEuPathDB" id="PlasmoDB:Py17XNL_001105817"/>
<dbReference type="RefSeq" id="XP_022812487.1">
    <property type="nucleotide sequence ID" value="XM_022956613.1"/>
</dbReference>
<dbReference type="GO" id="GO:0032259">
    <property type="term" value="P:methylation"/>
    <property type="evidence" value="ECO:0007669"/>
    <property type="project" value="UniProtKB-KW"/>
</dbReference>
<comment type="similarity">
    <text evidence="1 7">Belongs to the GcvT family.</text>
</comment>
<reference evidence="10" key="2">
    <citation type="submission" date="2014-05" db="EMBL/GenBank/DDBJ databases">
        <authorList>
            <person name="Aslett A.Martin."/>
            <person name="De Silva Nishadi"/>
        </authorList>
    </citation>
    <scope>NUCLEOTIDE SEQUENCE</scope>
    <source>
        <strain evidence="10">YM</strain>
    </source>
</reference>
<comment type="subcellular location">
    <subcellularLocation>
        <location evidence="7">Mitochondrion</location>
    </subcellularLocation>
</comment>
<evidence type="ECO:0000256" key="3">
    <source>
        <dbReference type="ARBA" id="ARBA00022576"/>
    </source>
</evidence>
<gene>
    <name evidence="11" type="ORF">PY17X_1142700</name>
    <name evidence="10" type="ORF">PYYM_1143700</name>
</gene>
<dbReference type="GO" id="GO:0008483">
    <property type="term" value="F:transaminase activity"/>
    <property type="evidence" value="ECO:0007669"/>
    <property type="project" value="UniProtKB-KW"/>
</dbReference>
<dbReference type="PANTHER" id="PTHR43757:SF2">
    <property type="entry name" value="AMINOMETHYLTRANSFERASE, MITOCHONDRIAL"/>
    <property type="match status" value="1"/>
</dbReference>
<dbReference type="Pfam" id="PF01571">
    <property type="entry name" value="GCV_T"/>
    <property type="match status" value="1"/>
</dbReference>
<evidence type="ECO:0000256" key="6">
    <source>
        <dbReference type="ARBA" id="ARBA00047665"/>
    </source>
</evidence>
<evidence type="ECO:0000313" key="10">
    <source>
        <dbReference type="EMBL" id="CDU19114.1"/>
    </source>
</evidence>
<dbReference type="GeneID" id="3830001"/>
<dbReference type="PIRSF" id="PIRSF006487">
    <property type="entry name" value="GcvT"/>
    <property type="match status" value="1"/>
</dbReference>
<dbReference type="NCBIfam" id="TIGR00528">
    <property type="entry name" value="gcvT"/>
    <property type="match status" value="1"/>
</dbReference>
<dbReference type="InterPro" id="IPR027266">
    <property type="entry name" value="TrmE/GcvT-like"/>
</dbReference>
<reference evidence="11" key="4">
    <citation type="submission" date="2019-05" db="EMBL/GenBank/DDBJ databases">
        <authorList>
            <consortium name="Pathogen Informatics"/>
        </authorList>
    </citation>
    <scope>NUCLEOTIDE SEQUENCE</scope>
    <source>
        <strain evidence="11">17X</strain>
    </source>
</reference>
<keyword evidence="7" id="KW-0496">Mitochondrion</keyword>
<comment type="subunit">
    <text evidence="7">The glycine cleavage system is composed of four proteins: P, T, L and H.</text>
</comment>
<dbReference type="PANTHER" id="PTHR43757">
    <property type="entry name" value="AMINOMETHYLTRANSFERASE"/>
    <property type="match status" value="1"/>
</dbReference>
<organism evidence="10 13">
    <name type="scientific">Plasmodium yoelii</name>
    <dbReference type="NCBI Taxonomy" id="5861"/>
    <lineage>
        <taxon>Eukaryota</taxon>
        <taxon>Sar</taxon>
        <taxon>Alveolata</taxon>
        <taxon>Apicomplexa</taxon>
        <taxon>Aconoidasida</taxon>
        <taxon>Haemosporida</taxon>
        <taxon>Plasmodiidae</taxon>
        <taxon>Plasmodium</taxon>
        <taxon>Plasmodium (Vinckeia)</taxon>
    </lineage>
</organism>
<dbReference type="EC" id="2.1.2.10" evidence="2 7"/>
<comment type="catalytic activity">
    <reaction evidence="6 7">
        <text>N(6)-[(R)-S(8)-aminomethyldihydrolipoyl]-L-lysyl-[protein] + (6S)-5,6,7,8-tetrahydrofolate = N(6)-[(R)-dihydrolipoyl]-L-lysyl-[protein] + (6R)-5,10-methylene-5,6,7,8-tetrahydrofolate + NH4(+)</text>
        <dbReference type="Rhea" id="RHEA:16945"/>
        <dbReference type="Rhea" id="RHEA-COMP:10475"/>
        <dbReference type="Rhea" id="RHEA-COMP:10492"/>
        <dbReference type="ChEBI" id="CHEBI:15636"/>
        <dbReference type="ChEBI" id="CHEBI:28938"/>
        <dbReference type="ChEBI" id="CHEBI:57453"/>
        <dbReference type="ChEBI" id="CHEBI:83100"/>
        <dbReference type="ChEBI" id="CHEBI:83143"/>
        <dbReference type="EC" id="2.1.2.10"/>
    </reaction>
</comment>
<evidence type="ECO:0000256" key="2">
    <source>
        <dbReference type="ARBA" id="ARBA00012616"/>
    </source>
</evidence>
<dbReference type="Pfam" id="PF08669">
    <property type="entry name" value="GCV_T_C"/>
    <property type="match status" value="1"/>
</dbReference>
<dbReference type="InterPro" id="IPR006223">
    <property type="entry name" value="GcvT"/>
</dbReference>
<dbReference type="GO" id="GO:0008168">
    <property type="term" value="F:methyltransferase activity"/>
    <property type="evidence" value="ECO:0007669"/>
    <property type="project" value="UniProtKB-KW"/>
</dbReference>